<evidence type="ECO:0000313" key="2">
    <source>
        <dbReference type="Proteomes" id="UP000325081"/>
    </source>
</evidence>
<keyword evidence="1" id="KW-0648">Protein biosynthesis</keyword>
<comment type="caution">
    <text evidence="1">The sequence shown here is derived from an EMBL/GenBank/DDBJ whole genome shotgun (WGS) entry which is preliminary data.</text>
</comment>
<organism evidence="1 2">
    <name type="scientific">Striga asiatica</name>
    <name type="common">Asiatic witchweed</name>
    <name type="synonym">Buchnera asiatica</name>
    <dbReference type="NCBI Taxonomy" id="4170"/>
    <lineage>
        <taxon>Eukaryota</taxon>
        <taxon>Viridiplantae</taxon>
        <taxon>Streptophyta</taxon>
        <taxon>Embryophyta</taxon>
        <taxon>Tracheophyta</taxon>
        <taxon>Spermatophyta</taxon>
        <taxon>Magnoliopsida</taxon>
        <taxon>eudicotyledons</taxon>
        <taxon>Gunneridae</taxon>
        <taxon>Pentapetalae</taxon>
        <taxon>asterids</taxon>
        <taxon>lamiids</taxon>
        <taxon>Lamiales</taxon>
        <taxon>Orobanchaceae</taxon>
        <taxon>Buchnereae</taxon>
        <taxon>Striga</taxon>
    </lineage>
</organism>
<dbReference type="Proteomes" id="UP000325081">
    <property type="component" value="Unassembled WGS sequence"/>
</dbReference>
<evidence type="ECO:0000313" key="1">
    <source>
        <dbReference type="EMBL" id="GER30751.1"/>
    </source>
</evidence>
<reference evidence="2" key="1">
    <citation type="journal article" date="2019" name="Curr. Biol.">
        <title>Genome Sequence of Striga asiatica Provides Insight into the Evolution of Plant Parasitism.</title>
        <authorList>
            <person name="Yoshida S."/>
            <person name="Kim S."/>
            <person name="Wafula E.K."/>
            <person name="Tanskanen J."/>
            <person name="Kim Y.M."/>
            <person name="Honaas L."/>
            <person name="Yang Z."/>
            <person name="Spallek T."/>
            <person name="Conn C.E."/>
            <person name="Ichihashi Y."/>
            <person name="Cheong K."/>
            <person name="Cui S."/>
            <person name="Der J.P."/>
            <person name="Gundlach H."/>
            <person name="Jiao Y."/>
            <person name="Hori C."/>
            <person name="Ishida J.K."/>
            <person name="Kasahara H."/>
            <person name="Kiba T."/>
            <person name="Kim M.S."/>
            <person name="Koo N."/>
            <person name="Laohavisit A."/>
            <person name="Lee Y.H."/>
            <person name="Lumba S."/>
            <person name="McCourt P."/>
            <person name="Mortimer J.C."/>
            <person name="Mutuku J.M."/>
            <person name="Nomura T."/>
            <person name="Sasaki-Sekimoto Y."/>
            <person name="Seto Y."/>
            <person name="Wang Y."/>
            <person name="Wakatake T."/>
            <person name="Sakakibara H."/>
            <person name="Demura T."/>
            <person name="Yamaguchi S."/>
            <person name="Yoneyama K."/>
            <person name="Manabe R.I."/>
            <person name="Nelson D.C."/>
            <person name="Schulman A.H."/>
            <person name="Timko M.P."/>
            <person name="dePamphilis C.W."/>
            <person name="Choi D."/>
            <person name="Shirasu K."/>
        </authorList>
    </citation>
    <scope>NUCLEOTIDE SEQUENCE [LARGE SCALE GENOMIC DNA]</scope>
    <source>
        <strain evidence="2">cv. UVA1</strain>
    </source>
</reference>
<dbReference type="EMBL" id="BKCP01004394">
    <property type="protein sequence ID" value="GER30751.1"/>
    <property type="molecule type" value="Genomic_DNA"/>
</dbReference>
<gene>
    <name evidence="1" type="ORF">STAS_06710</name>
</gene>
<sequence>MASEKPPKGVTLVLTTVNPKFSTSATSLTKTPFCFSQMTFSRTLLPLTRASISGPSIGPAQLRSSEEPSSSTTWDLLTSKMDSIKGLKRKRKKEIHLLESGDHGRERNEEPAELLPPLSLRYDVIVSL</sequence>
<keyword evidence="1" id="KW-0396">Initiation factor</keyword>
<keyword evidence="2" id="KW-1185">Reference proteome</keyword>
<protein>
    <submittedName>
        <fullName evidence="1">Eukaryotic translation initiation factor 3subunit C</fullName>
    </submittedName>
</protein>
<accession>A0A5A7PDA7</accession>
<proteinExistence type="predicted"/>
<dbReference type="GO" id="GO:0003743">
    <property type="term" value="F:translation initiation factor activity"/>
    <property type="evidence" value="ECO:0007669"/>
    <property type="project" value="UniProtKB-KW"/>
</dbReference>
<name>A0A5A7PDA7_STRAF</name>
<dbReference type="AlphaFoldDB" id="A0A5A7PDA7"/>